<dbReference type="PANTHER" id="PTHR43415">
    <property type="entry name" value="SPERMIDINE N(1)-ACETYLTRANSFERASE"/>
    <property type="match status" value="1"/>
</dbReference>
<evidence type="ECO:0000313" key="4">
    <source>
        <dbReference type="Proteomes" id="UP001220962"/>
    </source>
</evidence>
<dbReference type="SUPFAM" id="SSF55729">
    <property type="entry name" value="Acyl-CoA N-acyltransferases (Nat)"/>
    <property type="match status" value="1"/>
</dbReference>
<feature type="domain" description="N-acetyltransferase" evidence="1">
    <location>
        <begin position="9"/>
        <end position="167"/>
    </location>
</feature>
<dbReference type="InterPro" id="IPR000182">
    <property type="entry name" value="GNAT_dom"/>
</dbReference>
<evidence type="ECO:0000313" key="3">
    <source>
        <dbReference type="EMBL" id="WDI04345.1"/>
    </source>
</evidence>
<dbReference type="GO" id="GO:0016747">
    <property type="term" value="F:acyltransferase activity, transferring groups other than amino-acyl groups"/>
    <property type="evidence" value="ECO:0007669"/>
    <property type="project" value="InterPro"/>
</dbReference>
<dbReference type="EMBL" id="CP118108">
    <property type="protein sequence ID" value="WDI04345.1"/>
    <property type="molecule type" value="Genomic_DNA"/>
</dbReference>
<evidence type="ECO:0000259" key="1">
    <source>
        <dbReference type="PROSITE" id="PS51186"/>
    </source>
</evidence>
<accession>A0AAX3N508</accession>
<gene>
    <name evidence="2" type="ORF">PUW23_10800</name>
    <name evidence="3" type="ORF">PUW25_10485</name>
</gene>
<evidence type="ECO:0000313" key="5">
    <source>
        <dbReference type="Proteomes" id="UP001221519"/>
    </source>
</evidence>
<dbReference type="RefSeq" id="WP_047909564.1">
    <property type="nucleotide sequence ID" value="NZ_CP118101.1"/>
</dbReference>
<dbReference type="PANTHER" id="PTHR43415:SF3">
    <property type="entry name" value="GNAT-FAMILY ACETYLTRANSFERASE"/>
    <property type="match status" value="1"/>
</dbReference>
<dbReference type="Proteomes" id="UP001220962">
    <property type="component" value="Chromosome"/>
</dbReference>
<dbReference type="Pfam" id="PF13302">
    <property type="entry name" value="Acetyltransf_3"/>
    <property type="match status" value="1"/>
</dbReference>
<dbReference type="PROSITE" id="PS51186">
    <property type="entry name" value="GNAT"/>
    <property type="match status" value="1"/>
</dbReference>
<name>A0AAX3N508_9BACL</name>
<proteinExistence type="predicted"/>
<dbReference type="Proteomes" id="UP001221519">
    <property type="component" value="Chromosome"/>
</dbReference>
<evidence type="ECO:0000313" key="2">
    <source>
        <dbReference type="EMBL" id="WDH84662.1"/>
    </source>
</evidence>
<keyword evidence="5" id="KW-1185">Reference proteome</keyword>
<reference evidence="2 5" key="1">
    <citation type="submission" date="2023-02" db="EMBL/GenBank/DDBJ databases">
        <title>Pathogen: clinical or host-associated sample.</title>
        <authorList>
            <person name="Hergert J."/>
            <person name="Casey R."/>
            <person name="Wagner J."/>
            <person name="Young E.L."/>
            <person name="Oakeson K.F."/>
        </authorList>
    </citation>
    <scope>NUCLEOTIDE SEQUENCE</scope>
    <source>
        <strain evidence="3 5">2022CK-00829</strain>
        <strain evidence="2">2022CK-00830</strain>
    </source>
</reference>
<dbReference type="EMBL" id="CP118101">
    <property type="protein sequence ID" value="WDH84662.1"/>
    <property type="molecule type" value="Genomic_DNA"/>
</dbReference>
<organism evidence="2 4">
    <name type="scientific">Paenibacillus urinalis</name>
    <dbReference type="NCBI Taxonomy" id="521520"/>
    <lineage>
        <taxon>Bacteria</taxon>
        <taxon>Bacillati</taxon>
        <taxon>Bacillota</taxon>
        <taxon>Bacilli</taxon>
        <taxon>Bacillales</taxon>
        <taxon>Paenibacillaceae</taxon>
        <taxon>Paenibacillus</taxon>
    </lineage>
</organism>
<dbReference type="InterPro" id="IPR016181">
    <property type="entry name" value="Acyl_CoA_acyltransferase"/>
</dbReference>
<protein>
    <submittedName>
        <fullName evidence="2">GNAT family protein</fullName>
    </submittedName>
</protein>
<dbReference type="AlphaFoldDB" id="A0AAX3N508"/>
<dbReference type="Gene3D" id="3.40.630.30">
    <property type="match status" value="1"/>
</dbReference>
<sequence length="198" mass="22983">MGHIIGERIVLREYRMEDSSAIRSWVNDPDITSTLSDLFRYPQSIKKTEDFIHMMMDGRSDTHKSFVIAHQNTLDYIGQIDVLNISWKNRTASLAIVIGSKKDQGRGFGSEAIRLLQNLVFNEMNLNRLELQVYDFNHAAIHCYKKCGFVEEGRARQKIYRNGKYNDIIHMSILKSEYDTLVQRTKSTAYARDLEGRD</sequence>